<evidence type="ECO:0000313" key="3">
    <source>
        <dbReference type="EMBL" id="MFA9949239.1"/>
    </source>
</evidence>
<proteinExistence type="predicted"/>
<accession>A0ABV4UCZ8</accession>
<feature type="transmembrane region" description="Helical" evidence="1">
    <location>
        <begin position="43"/>
        <end position="69"/>
    </location>
</feature>
<evidence type="ECO:0000259" key="2">
    <source>
        <dbReference type="Pfam" id="PF05433"/>
    </source>
</evidence>
<dbReference type="Pfam" id="PF05433">
    <property type="entry name" value="Rick_17kDa_Anti"/>
    <property type="match status" value="1"/>
</dbReference>
<keyword evidence="1" id="KW-0472">Membrane</keyword>
<dbReference type="RefSeq" id="WP_418890384.1">
    <property type="nucleotide sequence ID" value="NZ_JBEUWX010000002.1"/>
</dbReference>
<reference evidence="4" key="1">
    <citation type="submission" date="2024-06" db="EMBL/GenBank/DDBJ databases">
        <title>Radixoralia hellwigii gen. nov., sp nov., isolated from a root canal in the human oral cavity.</title>
        <authorList>
            <person name="Bartsch S."/>
            <person name="Wittmer A."/>
            <person name="Schulz A.-K."/>
            <person name="Neumann-Schaal M."/>
            <person name="Wolf J."/>
            <person name="Gronow S."/>
            <person name="Tennert C."/>
            <person name="Haecker G."/>
            <person name="Cieplik F."/>
            <person name="Al-Ahmad A."/>
        </authorList>
    </citation>
    <scope>NUCLEOTIDE SEQUENCE [LARGE SCALE GENOMIC DNA]</scope>
    <source>
        <strain evidence="4">Wk13</strain>
    </source>
</reference>
<dbReference type="PROSITE" id="PS51257">
    <property type="entry name" value="PROKAR_LIPOPROTEIN"/>
    <property type="match status" value="1"/>
</dbReference>
<feature type="domain" description="Glycine zipper 2TM" evidence="2">
    <location>
        <begin position="37"/>
        <end position="73"/>
    </location>
</feature>
<evidence type="ECO:0000256" key="1">
    <source>
        <dbReference type="SAM" id="Phobius"/>
    </source>
</evidence>
<protein>
    <submittedName>
        <fullName evidence="3">Glycine zipper 2TM domain-containing protein</fullName>
    </submittedName>
</protein>
<comment type="caution">
    <text evidence="3">The sequence shown here is derived from an EMBL/GenBank/DDBJ whole genome shotgun (WGS) entry which is preliminary data.</text>
</comment>
<dbReference type="Proteomes" id="UP001574673">
    <property type="component" value="Unassembled WGS sequence"/>
</dbReference>
<evidence type="ECO:0000313" key="4">
    <source>
        <dbReference type="Proteomes" id="UP001574673"/>
    </source>
</evidence>
<organism evidence="3 4">
    <name type="scientific">Dentiradicibacter hellwigii</name>
    <dbReference type="NCBI Taxonomy" id="3149053"/>
    <lineage>
        <taxon>Bacteria</taxon>
        <taxon>Pseudomonadati</taxon>
        <taxon>Pseudomonadota</taxon>
        <taxon>Betaproteobacteria</taxon>
        <taxon>Rhodocyclales</taxon>
        <taxon>Rhodocyclaceae</taxon>
        <taxon>Dentiradicibacter</taxon>
    </lineage>
</organism>
<keyword evidence="4" id="KW-1185">Reference proteome</keyword>
<keyword evidence="1" id="KW-0812">Transmembrane</keyword>
<dbReference type="EMBL" id="JBEUWX010000002">
    <property type="protein sequence ID" value="MFA9949239.1"/>
    <property type="molecule type" value="Genomic_DNA"/>
</dbReference>
<name>A0ABV4UCZ8_9RHOO</name>
<sequence length="75" mass="7311">MKTMKSSLNSKKNLFAIIVVCVALAGCSNMSKREKNTAVGAAVGGVAGAVLTGGSSMGTVGGAVVGGVIGNQVKR</sequence>
<dbReference type="InterPro" id="IPR008816">
    <property type="entry name" value="Gly_zipper_2TM_dom"/>
</dbReference>
<gene>
    <name evidence="3" type="ORF">ABCS64_02655</name>
</gene>
<keyword evidence="1" id="KW-1133">Transmembrane helix</keyword>